<name>A0A1B7ZFS6_9FLAO</name>
<dbReference type="CDD" id="cd11304">
    <property type="entry name" value="Cadherin_repeat"/>
    <property type="match status" value="1"/>
</dbReference>
<dbReference type="SUPFAM" id="SSF49313">
    <property type="entry name" value="Cadherin-like"/>
    <property type="match status" value="1"/>
</dbReference>
<dbReference type="InterPro" id="IPR015919">
    <property type="entry name" value="Cadherin-like_sf"/>
</dbReference>
<dbReference type="GO" id="GO:0016020">
    <property type="term" value="C:membrane"/>
    <property type="evidence" value="ECO:0007669"/>
    <property type="project" value="InterPro"/>
</dbReference>
<dbReference type="PROSITE" id="PS50268">
    <property type="entry name" value="CADHERIN_2"/>
    <property type="match status" value="1"/>
</dbReference>
<dbReference type="KEGG" id="mart:BTR34_11450"/>
<protein>
    <recommendedName>
        <fullName evidence="1">Cadherin domain-containing protein</fullName>
    </recommendedName>
</protein>
<evidence type="ECO:0000259" key="1">
    <source>
        <dbReference type="PROSITE" id="PS50268"/>
    </source>
</evidence>
<dbReference type="InterPro" id="IPR024079">
    <property type="entry name" value="MetalloPept_cat_dom_sf"/>
</dbReference>
<dbReference type="GO" id="GO:0005509">
    <property type="term" value="F:calcium ion binding"/>
    <property type="evidence" value="ECO:0007669"/>
    <property type="project" value="InterPro"/>
</dbReference>
<dbReference type="AlphaFoldDB" id="A0A1B7ZFS6"/>
<dbReference type="EMBL" id="LZFP01000001">
    <property type="protein sequence ID" value="OBR42374.1"/>
    <property type="molecule type" value="Genomic_DNA"/>
</dbReference>
<reference evidence="3" key="1">
    <citation type="submission" date="2016-06" db="EMBL/GenBank/DDBJ databases">
        <authorList>
            <person name="Zhan P."/>
        </authorList>
    </citation>
    <scope>NUCLEOTIDE SEQUENCE [LARGE SCALE GENOMIC DNA]</scope>
    <source>
        <strain evidence="3">T28</strain>
    </source>
</reference>
<dbReference type="Gene3D" id="2.60.40.60">
    <property type="entry name" value="Cadherins"/>
    <property type="match status" value="1"/>
</dbReference>
<accession>A0A1B7ZFS6</accession>
<dbReference type="STRING" id="1836467.BTR34_11450"/>
<dbReference type="PROSITE" id="PS51257">
    <property type="entry name" value="PROKAR_LIPOPROTEIN"/>
    <property type="match status" value="1"/>
</dbReference>
<dbReference type="SUPFAM" id="SSF55486">
    <property type="entry name" value="Metalloproteases ('zincins'), catalytic domain"/>
    <property type="match status" value="1"/>
</dbReference>
<evidence type="ECO:0000313" key="2">
    <source>
        <dbReference type="EMBL" id="OBR42374.1"/>
    </source>
</evidence>
<dbReference type="GO" id="GO:0008237">
    <property type="term" value="F:metallopeptidase activity"/>
    <property type="evidence" value="ECO:0007669"/>
    <property type="project" value="InterPro"/>
</dbReference>
<organism evidence="2 3">
    <name type="scientific">Maribacter hydrothermalis</name>
    <dbReference type="NCBI Taxonomy" id="1836467"/>
    <lineage>
        <taxon>Bacteria</taxon>
        <taxon>Pseudomonadati</taxon>
        <taxon>Bacteroidota</taxon>
        <taxon>Flavobacteriia</taxon>
        <taxon>Flavobacteriales</taxon>
        <taxon>Flavobacteriaceae</taxon>
        <taxon>Maribacter</taxon>
    </lineage>
</organism>
<dbReference type="Proteomes" id="UP000092164">
    <property type="component" value="Unassembled WGS sequence"/>
</dbReference>
<dbReference type="Gene3D" id="3.40.390.10">
    <property type="entry name" value="Collagenase (Catalytic Domain)"/>
    <property type="match status" value="1"/>
</dbReference>
<dbReference type="OrthoDB" id="1439291at2"/>
<proteinExistence type="predicted"/>
<sequence length="336" mass="37379">MKKVIFPIITLLALACSTDSETLTTELNEEGENNAPIINAQAFSADEHSLAGTVIGTISALDSDDNELTYSIDDESGLEINENTGEVTIGSNLILDFETEATLPFTVSVFDGTILVDKNFELEINDINEYDLLSESQKETIAYFNYLTLWQSPTHTALLNNSRWVAPMKIYLDGSNPEFKTIVEGVIEEYNVLFENSDFNISIVETKEASNAHLFLGETADVEALWEDMFAIINGKTYNGYAMTSNSNSILSTSRIWLSVSSSILFKHELGHALGFGHSEKCETENSFMCSNISNDHDFLETEKEIIRLAYDNDLPAGLTEEEIILFLANKLILEN</sequence>
<feature type="domain" description="Cadherin" evidence="1">
    <location>
        <begin position="37"/>
        <end position="144"/>
    </location>
</feature>
<keyword evidence="3" id="KW-1185">Reference proteome</keyword>
<comment type="caution">
    <text evidence="2">The sequence shown here is derived from an EMBL/GenBank/DDBJ whole genome shotgun (WGS) entry which is preliminary data.</text>
</comment>
<gene>
    <name evidence="2" type="ORF">A9200_03065</name>
</gene>
<dbReference type="GO" id="GO:0007156">
    <property type="term" value="P:homophilic cell adhesion via plasma membrane adhesion molecules"/>
    <property type="evidence" value="ECO:0007669"/>
    <property type="project" value="InterPro"/>
</dbReference>
<dbReference type="InterPro" id="IPR002126">
    <property type="entry name" value="Cadherin-like_dom"/>
</dbReference>
<dbReference type="RefSeq" id="WP_068481745.1">
    <property type="nucleotide sequence ID" value="NZ_CP018760.1"/>
</dbReference>
<evidence type="ECO:0000313" key="3">
    <source>
        <dbReference type="Proteomes" id="UP000092164"/>
    </source>
</evidence>